<evidence type="ECO:0000256" key="3">
    <source>
        <dbReference type="ARBA" id="ARBA00022737"/>
    </source>
</evidence>
<keyword evidence="7 9" id="KW-0472">Membrane</keyword>
<evidence type="ECO:0000256" key="6">
    <source>
        <dbReference type="ARBA" id="ARBA00022989"/>
    </source>
</evidence>
<dbReference type="PANTHER" id="PTHR24025:SF31">
    <property type="entry name" value="NEURAL-CADHERIN"/>
    <property type="match status" value="1"/>
</dbReference>
<dbReference type="Ensembl" id="ENSHHUT00000007829.1">
    <property type="protein sequence ID" value="ENSHHUP00000007598.1"/>
    <property type="gene ID" value="ENSHHUG00000004685.1"/>
</dbReference>
<dbReference type="CDD" id="cd11304">
    <property type="entry name" value="Cadherin_repeat"/>
    <property type="match status" value="1"/>
</dbReference>
<dbReference type="FunFam" id="2.60.40.60:FF:000049">
    <property type="entry name" value="protocadherin-15 isoform X1"/>
    <property type="match status" value="1"/>
</dbReference>
<keyword evidence="4 8" id="KW-0106">Calcium</keyword>
<evidence type="ECO:0000256" key="8">
    <source>
        <dbReference type="PROSITE-ProRule" id="PRU00043"/>
    </source>
</evidence>
<reference evidence="11" key="2">
    <citation type="submission" date="2025-08" db="UniProtKB">
        <authorList>
            <consortium name="Ensembl"/>
        </authorList>
    </citation>
    <scope>IDENTIFICATION</scope>
</reference>
<comment type="subcellular location">
    <subcellularLocation>
        <location evidence="1">Membrane</location>
    </subcellularLocation>
</comment>
<evidence type="ECO:0000256" key="5">
    <source>
        <dbReference type="ARBA" id="ARBA00022889"/>
    </source>
</evidence>
<dbReference type="PRINTS" id="PR00205">
    <property type="entry name" value="CADHERIN"/>
</dbReference>
<organism evidence="11 12">
    <name type="scientific">Hucho hucho</name>
    <name type="common">huchen</name>
    <dbReference type="NCBI Taxonomy" id="62062"/>
    <lineage>
        <taxon>Eukaryota</taxon>
        <taxon>Metazoa</taxon>
        <taxon>Chordata</taxon>
        <taxon>Craniata</taxon>
        <taxon>Vertebrata</taxon>
        <taxon>Euteleostomi</taxon>
        <taxon>Actinopterygii</taxon>
        <taxon>Neopterygii</taxon>
        <taxon>Teleostei</taxon>
        <taxon>Protacanthopterygii</taxon>
        <taxon>Salmoniformes</taxon>
        <taxon>Salmonidae</taxon>
        <taxon>Salmoninae</taxon>
        <taxon>Hucho</taxon>
    </lineage>
</organism>
<dbReference type="Pfam" id="PF23206">
    <property type="entry name" value="PCDH15_12th"/>
    <property type="match status" value="1"/>
</dbReference>
<evidence type="ECO:0000256" key="4">
    <source>
        <dbReference type="ARBA" id="ARBA00022837"/>
    </source>
</evidence>
<evidence type="ECO:0000256" key="7">
    <source>
        <dbReference type="ARBA" id="ARBA00023136"/>
    </source>
</evidence>
<dbReference type="PROSITE" id="PS50268">
    <property type="entry name" value="CADHERIN_2"/>
    <property type="match status" value="2"/>
</dbReference>
<dbReference type="Pfam" id="PF00028">
    <property type="entry name" value="Cadherin"/>
    <property type="match status" value="1"/>
</dbReference>
<evidence type="ECO:0000313" key="11">
    <source>
        <dbReference type="Ensembl" id="ENSHHUP00000007598.1"/>
    </source>
</evidence>
<dbReference type="SMART" id="SM00112">
    <property type="entry name" value="CA"/>
    <property type="match status" value="1"/>
</dbReference>
<dbReference type="GO" id="GO:0005886">
    <property type="term" value="C:plasma membrane"/>
    <property type="evidence" value="ECO:0007669"/>
    <property type="project" value="InterPro"/>
</dbReference>
<dbReference type="InterPro" id="IPR050971">
    <property type="entry name" value="Cadherin-domain_protein"/>
</dbReference>
<dbReference type="AlphaFoldDB" id="A0A4W5JRE0"/>
<feature type="domain" description="Cadherin" evidence="10">
    <location>
        <begin position="5"/>
        <end position="33"/>
    </location>
</feature>
<dbReference type="PROSITE" id="PS00232">
    <property type="entry name" value="CADHERIN_1"/>
    <property type="match status" value="1"/>
</dbReference>
<keyword evidence="6 9" id="KW-1133">Transmembrane helix</keyword>
<dbReference type="InterPro" id="IPR056989">
    <property type="entry name" value="PCDH15_12th_dom"/>
</dbReference>
<accession>A0A4W5JRE0</accession>
<feature type="domain" description="Cadherin" evidence="10">
    <location>
        <begin position="34"/>
        <end position="149"/>
    </location>
</feature>
<reference evidence="11" key="3">
    <citation type="submission" date="2025-09" db="UniProtKB">
        <authorList>
            <consortium name="Ensembl"/>
        </authorList>
    </citation>
    <scope>IDENTIFICATION</scope>
</reference>
<proteinExistence type="predicted"/>
<evidence type="ECO:0000313" key="12">
    <source>
        <dbReference type="Proteomes" id="UP000314982"/>
    </source>
</evidence>
<dbReference type="InterPro" id="IPR002126">
    <property type="entry name" value="Cadherin-like_dom"/>
</dbReference>
<dbReference type="Gene3D" id="2.60.40.60">
    <property type="entry name" value="Cadherins"/>
    <property type="match status" value="2"/>
</dbReference>
<dbReference type="PANTHER" id="PTHR24025">
    <property type="entry name" value="DESMOGLEIN FAMILY MEMBER"/>
    <property type="match status" value="1"/>
</dbReference>
<keyword evidence="2 9" id="KW-0812">Transmembrane</keyword>
<evidence type="ECO:0000259" key="10">
    <source>
        <dbReference type="PROSITE" id="PS50268"/>
    </source>
</evidence>
<dbReference type="Proteomes" id="UP000314982">
    <property type="component" value="Unassembled WGS sequence"/>
</dbReference>
<protein>
    <recommendedName>
        <fullName evidence="10">Cadherin domain-containing protein</fullName>
    </recommendedName>
</protein>
<dbReference type="GO" id="GO:0005509">
    <property type="term" value="F:calcium ion binding"/>
    <property type="evidence" value="ECO:0007669"/>
    <property type="project" value="UniProtKB-UniRule"/>
</dbReference>
<dbReference type="STRING" id="62062.ENSHHUP00000007598"/>
<dbReference type="InterPro" id="IPR020894">
    <property type="entry name" value="Cadherin_CS"/>
</dbReference>
<evidence type="ECO:0000256" key="1">
    <source>
        <dbReference type="ARBA" id="ARBA00004370"/>
    </source>
</evidence>
<evidence type="ECO:0000256" key="9">
    <source>
        <dbReference type="SAM" id="Phobius"/>
    </source>
</evidence>
<name>A0A4W5JRE0_9TELE</name>
<dbReference type="SUPFAM" id="SSF49313">
    <property type="entry name" value="Cadherin-like"/>
    <property type="match status" value="1"/>
</dbReference>
<dbReference type="InterPro" id="IPR015919">
    <property type="entry name" value="Cadherin-like_sf"/>
</dbReference>
<feature type="transmembrane region" description="Helical" evidence="9">
    <location>
        <begin position="266"/>
        <end position="289"/>
    </location>
</feature>
<dbReference type="GO" id="GO:0009653">
    <property type="term" value="P:anatomical structure morphogenesis"/>
    <property type="evidence" value="ECO:0007669"/>
    <property type="project" value="UniProtKB-ARBA"/>
</dbReference>
<keyword evidence="5" id="KW-0130">Cell adhesion</keyword>
<dbReference type="GO" id="GO:0007156">
    <property type="term" value="P:homophilic cell adhesion via plasma membrane adhesion molecules"/>
    <property type="evidence" value="ECO:0007669"/>
    <property type="project" value="InterPro"/>
</dbReference>
<keyword evidence="12" id="KW-1185">Reference proteome</keyword>
<dbReference type="GO" id="GO:0005911">
    <property type="term" value="C:cell-cell junction"/>
    <property type="evidence" value="ECO:0007669"/>
    <property type="project" value="TreeGrafter"/>
</dbReference>
<reference evidence="12" key="1">
    <citation type="submission" date="2018-06" db="EMBL/GenBank/DDBJ databases">
        <title>Genome assembly of Danube salmon.</title>
        <authorList>
            <person name="Macqueen D.J."/>
            <person name="Gundappa M.K."/>
        </authorList>
    </citation>
    <scope>NUCLEOTIDE SEQUENCE [LARGE SCALE GENOMIC DNA]</scope>
</reference>
<keyword evidence="3" id="KW-0677">Repeat</keyword>
<sequence>MGLVESNLRAPSKTNTARVFIDVLDENDHSPVFTKLLYLGGVAEDAKTFTSVLQVQALDKDTGNYSSMQYRLVIPPTTNGKDGFVIEPYTGVIKTAIMYRNMRRSYFKFEVVATDNYGQGGLSNKAEVVVSVVNLLDMQVVVSNVAPTVVEQNKDKLLRVLEHYVQDQIPGAKVVVESIGPRRFGVGFEQEDYSKSDLMVYAIDPLTNRAISRQELFKFLDGKLLDINKEFQPYLGRGGRILEIRSPDVVTSVKKAVQTVGYTEGALLALAIIIILCCIPAILIVIITYRQCVERTVQSSNALLEVHFGSNGNWSWGM</sequence>
<evidence type="ECO:0000256" key="2">
    <source>
        <dbReference type="ARBA" id="ARBA00022692"/>
    </source>
</evidence>
<dbReference type="GeneTree" id="ENSGT00940000170394"/>